<dbReference type="KEGG" id="hdf:AArcSl_0023"/>
<dbReference type="AlphaFoldDB" id="A0A343TF09"/>
<dbReference type="Pfam" id="PF25256">
    <property type="entry name" value="DUF7857"/>
    <property type="match status" value="1"/>
</dbReference>
<evidence type="ECO:0000313" key="2">
    <source>
        <dbReference type="EMBL" id="AUX07681.1"/>
    </source>
</evidence>
<feature type="region of interest" description="Disordered" evidence="1">
    <location>
        <begin position="253"/>
        <end position="273"/>
    </location>
</feature>
<dbReference type="EMBL" id="CP025066">
    <property type="protein sequence ID" value="AUX07681.1"/>
    <property type="molecule type" value="Genomic_DNA"/>
</dbReference>
<dbReference type="RefSeq" id="WP_119813544.1">
    <property type="nucleotide sequence ID" value="NZ_CP025066.1"/>
</dbReference>
<dbReference type="Proteomes" id="UP000263012">
    <property type="component" value="Chromosome"/>
</dbReference>
<feature type="compositionally biased region" description="Basic and acidic residues" evidence="1">
    <location>
        <begin position="129"/>
        <end position="138"/>
    </location>
</feature>
<dbReference type="GeneID" id="37876360"/>
<gene>
    <name evidence="2" type="ORF">AArcSl_0023</name>
</gene>
<dbReference type="InterPro" id="IPR057179">
    <property type="entry name" value="DUF7857"/>
</dbReference>
<feature type="compositionally biased region" description="Basic and acidic residues" evidence="1">
    <location>
        <begin position="148"/>
        <end position="170"/>
    </location>
</feature>
<protein>
    <submittedName>
        <fullName evidence="2">Uncharacterized protein</fullName>
    </submittedName>
</protein>
<dbReference type="OrthoDB" id="193731at2157"/>
<sequence>MKLEHDTERRDGVTFVTATVYNPAPVTRHARVENRLEGTVLPPRRNGVPERGWDEAGVTLTVPAEKTVGIGYACSSPPSDPAVEIESTGRGPAPEDDAESRARRSLGTFRPPRMVVTEPAVSGDDDADQSPRDDRDSLAVDECGPESDGGHEPDDGTRIGSEERNDDVERATRRVALAAQLASAGVEDAAEVLEELVETDLVEGETDLVGDETNPVGGTGIAGARALERALEADVETLEGEASRLRSKADRLRRAANRAEENAAQAESRAEVARSVDLPLDALERFA</sequence>
<evidence type="ECO:0000256" key="1">
    <source>
        <dbReference type="SAM" id="MobiDB-lite"/>
    </source>
</evidence>
<feature type="region of interest" description="Disordered" evidence="1">
    <location>
        <begin position="72"/>
        <end position="170"/>
    </location>
</feature>
<name>A0A343TF09_9EURY</name>
<reference evidence="3" key="1">
    <citation type="submission" date="2017-11" db="EMBL/GenBank/DDBJ databases">
        <title>Phenotypic and genomic properties of facultatively anaerobic sulfur-reducing natronoarchaea from hypersaline soda lakes.</title>
        <authorList>
            <person name="Sorokin D.Y."/>
            <person name="Kublanov I.V."/>
            <person name="Roman P."/>
            <person name="Sinninghe Damste J.S."/>
            <person name="Golyshin P.N."/>
            <person name="Rojo D."/>
            <person name="Ciordia S."/>
            <person name="Mena M.D.C."/>
            <person name="Ferrer M."/>
            <person name="Messina E."/>
            <person name="Smedile F."/>
            <person name="La Spada G."/>
            <person name="La Cono V."/>
            <person name="Yakimov M.M."/>
        </authorList>
    </citation>
    <scope>NUCLEOTIDE SEQUENCE [LARGE SCALE GENOMIC DNA]</scope>
    <source>
        <strain evidence="3">AArc-Sl</strain>
    </source>
</reference>
<accession>A0A343TF09</accession>
<organism evidence="2 3">
    <name type="scientific">Halalkaliarchaeum desulfuricum</name>
    <dbReference type="NCBI Taxonomy" id="2055893"/>
    <lineage>
        <taxon>Archaea</taxon>
        <taxon>Methanobacteriati</taxon>
        <taxon>Methanobacteriota</taxon>
        <taxon>Stenosarchaea group</taxon>
        <taxon>Halobacteria</taxon>
        <taxon>Halobacteriales</taxon>
        <taxon>Haloferacaceae</taxon>
        <taxon>Halalkaliarchaeum</taxon>
    </lineage>
</organism>
<evidence type="ECO:0000313" key="3">
    <source>
        <dbReference type="Proteomes" id="UP000263012"/>
    </source>
</evidence>
<proteinExistence type="predicted"/>
<keyword evidence="3" id="KW-1185">Reference proteome</keyword>